<dbReference type="Proteomes" id="UP001150879">
    <property type="component" value="Unassembled WGS sequence"/>
</dbReference>
<evidence type="ECO:0000256" key="1">
    <source>
        <dbReference type="ARBA" id="ARBA00022723"/>
    </source>
</evidence>
<dbReference type="GO" id="GO:0003677">
    <property type="term" value="F:DNA binding"/>
    <property type="evidence" value="ECO:0007669"/>
    <property type="project" value="UniProtKB-KW"/>
</dbReference>
<feature type="compositionally biased region" description="Polar residues" evidence="7">
    <location>
        <begin position="85"/>
        <end position="100"/>
    </location>
</feature>
<dbReference type="CDD" id="cd12148">
    <property type="entry name" value="fungal_TF_MHR"/>
    <property type="match status" value="1"/>
</dbReference>
<dbReference type="AlphaFoldDB" id="A0A9W9JKZ3"/>
<feature type="domain" description="Zn(2)-C6 fungal-type" evidence="8">
    <location>
        <begin position="13"/>
        <end position="42"/>
    </location>
</feature>
<evidence type="ECO:0000313" key="10">
    <source>
        <dbReference type="Proteomes" id="UP001150879"/>
    </source>
</evidence>
<dbReference type="GO" id="GO:0006351">
    <property type="term" value="P:DNA-templated transcription"/>
    <property type="evidence" value="ECO:0007669"/>
    <property type="project" value="InterPro"/>
</dbReference>
<dbReference type="EMBL" id="JAPQKP010000003">
    <property type="protein sequence ID" value="KAJ5198869.1"/>
    <property type="molecule type" value="Genomic_DNA"/>
</dbReference>
<reference evidence="9" key="1">
    <citation type="submission" date="2022-11" db="EMBL/GenBank/DDBJ databases">
        <authorList>
            <person name="Petersen C."/>
        </authorList>
    </citation>
    <scope>NUCLEOTIDE SEQUENCE</scope>
    <source>
        <strain evidence="9">IBT 16849</strain>
    </source>
</reference>
<dbReference type="InterPro" id="IPR001138">
    <property type="entry name" value="Zn2Cys6_DnaBD"/>
</dbReference>
<evidence type="ECO:0000259" key="8">
    <source>
        <dbReference type="PROSITE" id="PS50048"/>
    </source>
</evidence>
<protein>
    <submittedName>
        <fullName evidence="9">Transcription factor</fullName>
    </submittedName>
</protein>
<evidence type="ECO:0000256" key="7">
    <source>
        <dbReference type="SAM" id="MobiDB-lite"/>
    </source>
</evidence>
<evidence type="ECO:0000256" key="6">
    <source>
        <dbReference type="ARBA" id="ARBA00023242"/>
    </source>
</evidence>
<dbReference type="PANTHER" id="PTHR31779:SF5">
    <property type="entry name" value="ZN(II)2CYS6 TRANSCRIPTION FACTOR (EUROFUNG)"/>
    <property type="match status" value="1"/>
</dbReference>
<dbReference type="InterPro" id="IPR052478">
    <property type="entry name" value="Metabolite_Synth_Reg"/>
</dbReference>
<evidence type="ECO:0000256" key="2">
    <source>
        <dbReference type="ARBA" id="ARBA00022833"/>
    </source>
</evidence>
<accession>A0A9W9JKZ3</accession>
<dbReference type="InterPro" id="IPR036864">
    <property type="entry name" value="Zn2-C6_fun-type_DNA-bd_sf"/>
</dbReference>
<dbReference type="PANTHER" id="PTHR31779">
    <property type="entry name" value="2-NITROPROPANE DIOXYGENASE FAMILY, PUTATIVE (AFU_ORTHOLOGUE AFUA_2G17430)-RELATED"/>
    <property type="match status" value="1"/>
</dbReference>
<evidence type="ECO:0000256" key="3">
    <source>
        <dbReference type="ARBA" id="ARBA00023015"/>
    </source>
</evidence>
<evidence type="ECO:0000256" key="5">
    <source>
        <dbReference type="ARBA" id="ARBA00023163"/>
    </source>
</evidence>
<dbReference type="SMART" id="SM00066">
    <property type="entry name" value="GAL4"/>
    <property type="match status" value="1"/>
</dbReference>
<dbReference type="InterPro" id="IPR007219">
    <property type="entry name" value="XnlR_reg_dom"/>
</dbReference>
<dbReference type="Gene3D" id="4.10.240.10">
    <property type="entry name" value="Zn(2)-C6 fungal-type DNA-binding domain"/>
    <property type="match status" value="1"/>
</dbReference>
<dbReference type="GO" id="GO:0009410">
    <property type="term" value="P:response to xenobiotic stimulus"/>
    <property type="evidence" value="ECO:0007669"/>
    <property type="project" value="TreeGrafter"/>
</dbReference>
<feature type="region of interest" description="Disordered" evidence="7">
    <location>
        <begin position="76"/>
        <end position="100"/>
    </location>
</feature>
<keyword evidence="5" id="KW-0804">Transcription</keyword>
<proteinExistence type="predicted"/>
<dbReference type="PROSITE" id="PS50048">
    <property type="entry name" value="ZN2_CY6_FUNGAL_2"/>
    <property type="match status" value="1"/>
</dbReference>
<keyword evidence="6" id="KW-0539">Nucleus</keyword>
<comment type="caution">
    <text evidence="9">The sequence shown here is derived from an EMBL/GenBank/DDBJ whole genome shotgun (WGS) entry which is preliminary data.</text>
</comment>
<reference evidence="9" key="2">
    <citation type="journal article" date="2023" name="IMA Fungus">
        <title>Comparative genomic study of the Penicillium genus elucidates a diverse pangenome and 15 lateral gene transfer events.</title>
        <authorList>
            <person name="Petersen C."/>
            <person name="Sorensen T."/>
            <person name="Nielsen M.R."/>
            <person name="Sondergaard T.E."/>
            <person name="Sorensen J.L."/>
            <person name="Fitzpatrick D.A."/>
            <person name="Frisvad J.C."/>
            <person name="Nielsen K.L."/>
        </authorList>
    </citation>
    <scope>NUCLEOTIDE SEQUENCE</scope>
    <source>
        <strain evidence="9">IBT 16849</strain>
    </source>
</reference>
<organism evidence="9 10">
    <name type="scientific">Penicillium cf. griseofulvum</name>
    <dbReference type="NCBI Taxonomy" id="2972120"/>
    <lineage>
        <taxon>Eukaryota</taxon>
        <taxon>Fungi</taxon>
        <taxon>Dikarya</taxon>
        <taxon>Ascomycota</taxon>
        <taxon>Pezizomycotina</taxon>
        <taxon>Eurotiomycetes</taxon>
        <taxon>Eurotiomycetidae</taxon>
        <taxon>Eurotiales</taxon>
        <taxon>Aspergillaceae</taxon>
        <taxon>Penicillium</taxon>
    </lineage>
</organism>
<dbReference type="Pfam" id="PF04082">
    <property type="entry name" value="Fungal_trans"/>
    <property type="match status" value="1"/>
</dbReference>
<dbReference type="Pfam" id="PF00172">
    <property type="entry name" value="Zn_clus"/>
    <property type="match status" value="1"/>
</dbReference>
<gene>
    <name evidence="9" type="ORF">N7472_004073</name>
</gene>
<keyword evidence="1" id="KW-0479">Metal-binding</keyword>
<evidence type="ECO:0000313" key="9">
    <source>
        <dbReference type="EMBL" id="KAJ5198869.1"/>
    </source>
</evidence>
<dbReference type="SUPFAM" id="SSF57701">
    <property type="entry name" value="Zn2/Cys6 DNA-binding domain"/>
    <property type="match status" value="1"/>
</dbReference>
<dbReference type="GO" id="GO:0008270">
    <property type="term" value="F:zinc ion binding"/>
    <property type="evidence" value="ECO:0007669"/>
    <property type="project" value="InterPro"/>
</dbReference>
<evidence type="ECO:0000256" key="4">
    <source>
        <dbReference type="ARBA" id="ARBA00023125"/>
    </source>
</evidence>
<dbReference type="GO" id="GO:0000981">
    <property type="term" value="F:DNA-binding transcription factor activity, RNA polymerase II-specific"/>
    <property type="evidence" value="ECO:0007669"/>
    <property type="project" value="InterPro"/>
</dbReference>
<keyword evidence="2" id="KW-0862">Zinc</keyword>
<feature type="region of interest" description="Disordered" evidence="7">
    <location>
        <begin position="305"/>
        <end position="334"/>
    </location>
</feature>
<sequence length="637" mass="69853">MSESTPRKRSRLACNLCQSRKRKCSGGQPCSTCAQTGAECQYIARKKRARSHSLYQANLLLDERRTNGRSNAVPNAISAAASPTVHASSRRTGSSEGVTDSLQANSGAAFVRKLGLKIDPAHAPRLQLFAWNVGERRMLPAVSSALPSIPVTAPAPTTIIKIISQEEMRRLAAIYFEKVDSCYTFLDRKMVFTRITKRWESSSSSIDSAEHPYDAVLCGVAAFGYLFSRREIIAMELRLIETARILLDKSILAAETPSVDIVTGWVLRAAYLRMTASPHAAWMASCTLMHLIEAAGLHLEPSDPEAAGLLQASPPETHGSQDDDIGNQGTSDPETRQRLFGMARHLNTWISFDLGRSRVVLHGATALSPTRTATSRNPSQQTAPRAPRADLFHLLPLSENLDPTGPSPQDLPELETALTSVLDLLYSEPSLILVQCNLMLCIYRRLRALNPHGPLSSSLLDRVLALAGRGLRAARGMVASSCPWHQVANVPFQVVCSLLAIDSRAALALLADAMRTLREVLAAYDTSSMREAYSTAYLLIALHQRRKEDDTRALAEVLRVNAAAAAPADDQKEREIVRTTLEDHGQRQEQPASDSLVSDAEFSWLGDLMIDMPSLQNFDLDQFLMTDVPWPLPEMGI</sequence>
<keyword evidence="3" id="KW-0805">Transcription regulation</keyword>
<name>A0A9W9JKZ3_9EURO</name>
<keyword evidence="4" id="KW-0238">DNA-binding</keyword>
<dbReference type="OrthoDB" id="9986881at2759"/>
<keyword evidence="10" id="KW-1185">Reference proteome</keyword>
<dbReference type="CDD" id="cd00067">
    <property type="entry name" value="GAL4"/>
    <property type="match status" value="1"/>
</dbReference>